<dbReference type="Proteomes" id="UP001054902">
    <property type="component" value="Unassembled WGS sequence"/>
</dbReference>
<dbReference type="Pfam" id="PF03828">
    <property type="entry name" value="PAP_assoc"/>
    <property type="match status" value="1"/>
</dbReference>
<dbReference type="GO" id="GO:0005737">
    <property type="term" value="C:cytoplasm"/>
    <property type="evidence" value="ECO:0007669"/>
    <property type="project" value="UniProtKB-SubCell"/>
</dbReference>
<evidence type="ECO:0000256" key="7">
    <source>
        <dbReference type="ARBA" id="ARBA00022842"/>
    </source>
</evidence>
<feature type="compositionally biased region" description="Basic and acidic residues" evidence="8">
    <location>
        <begin position="99"/>
        <end position="118"/>
    </location>
</feature>
<accession>A0AAD3CT77</accession>
<evidence type="ECO:0000256" key="8">
    <source>
        <dbReference type="SAM" id="MobiDB-lite"/>
    </source>
</evidence>
<comment type="subcellular location">
    <subcellularLocation>
        <location evidence="3">Cytoplasm</location>
    </subcellularLocation>
</comment>
<evidence type="ECO:0000256" key="6">
    <source>
        <dbReference type="ARBA" id="ARBA00022723"/>
    </source>
</evidence>
<dbReference type="EMBL" id="BLLK01000045">
    <property type="protein sequence ID" value="GFH51698.1"/>
    <property type="molecule type" value="Genomic_DNA"/>
</dbReference>
<reference evidence="11 12" key="1">
    <citation type="journal article" date="2021" name="Sci. Rep.">
        <title>The genome of the diatom Chaetoceros tenuissimus carries an ancient integrated fragment of an extant virus.</title>
        <authorList>
            <person name="Hongo Y."/>
            <person name="Kimura K."/>
            <person name="Takaki Y."/>
            <person name="Yoshida Y."/>
            <person name="Baba S."/>
            <person name="Kobayashi G."/>
            <person name="Nagasaki K."/>
            <person name="Hano T."/>
            <person name="Tomaru Y."/>
        </authorList>
    </citation>
    <scope>NUCLEOTIDE SEQUENCE [LARGE SCALE GENOMIC DNA]</scope>
    <source>
        <strain evidence="11 12">NIES-3715</strain>
    </source>
</reference>
<dbReference type="Gene3D" id="3.30.460.10">
    <property type="entry name" value="Beta Polymerase, domain 2"/>
    <property type="match status" value="1"/>
</dbReference>
<dbReference type="Pfam" id="PF22600">
    <property type="entry name" value="MTPAP-like_central"/>
    <property type="match status" value="1"/>
</dbReference>
<dbReference type="SUPFAM" id="SSF81631">
    <property type="entry name" value="PAP/OAS1 substrate-binding domain"/>
    <property type="match status" value="1"/>
</dbReference>
<comment type="caution">
    <text evidence="11">The sequence shown here is derived from an EMBL/GenBank/DDBJ whole genome shotgun (WGS) entry which is preliminary data.</text>
</comment>
<evidence type="ECO:0000256" key="1">
    <source>
        <dbReference type="ARBA" id="ARBA00001936"/>
    </source>
</evidence>
<dbReference type="PANTHER" id="PTHR12271:SF40">
    <property type="entry name" value="POLY(A) RNA POLYMERASE GLD2"/>
    <property type="match status" value="1"/>
</dbReference>
<evidence type="ECO:0008006" key="13">
    <source>
        <dbReference type="Google" id="ProtNLM"/>
    </source>
</evidence>
<feature type="compositionally biased region" description="Basic residues" evidence="8">
    <location>
        <begin position="10"/>
        <end position="37"/>
    </location>
</feature>
<comment type="cofactor">
    <cofactor evidence="2">
        <name>Mg(2+)</name>
        <dbReference type="ChEBI" id="CHEBI:18420"/>
    </cofactor>
</comment>
<evidence type="ECO:0000256" key="2">
    <source>
        <dbReference type="ARBA" id="ARBA00001946"/>
    </source>
</evidence>
<evidence type="ECO:0000259" key="10">
    <source>
        <dbReference type="Pfam" id="PF22600"/>
    </source>
</evidence>
<evidence type="ECO:0000256" key="5">
    <source>
        <dbReference type="ARBA" id="ARBA00022679"/>
    </source>
</evidence>
<keyword evidence="7" id="KW-0460">Magnesium</keyword>
<comment type="cofactor">
    <cofactor evidence="1">
        <name>Mn(2+)</name>
        <dbReference type="ChEBI" id="CHEBI:29035"/>
    </cofactor>
</comment>
<gene>
    <name evidence="11" type="ORF">CTEN210_08174</name>
</gene>
<evidence type="ECO:0000256" key="4">
    <source>
        <dbReference type="ARBA" id="ARBA00022490"/>
    </source>
</evidence>
<evidence type="ECO:0000256" key="3">
    <source>
        <dbReference type="ARBA" id="ARBA00004496"/>
    </source>
</evidence>
<feature type="compositionally biased region" description="Basic and acidic residues" evidence="8">
    <location>
        <begin position="547"/>
        <end position="567"/>
    </location>
</feature>
<evidence type="ECO:0000313" key="11">
    <source>
        <dbReference type="EMBL" id="GFH51698.1"/>
    </source>
</evidence>
<feature type="domain" description="Poly(A) RNA polymerase mitochondrial-like central palm" evidence="10">
    <location>
        <begin position="706"/>
        <end position="852"/>
    </location>
</feature>
<evidence type="ECO:0000313" key="12">
    <source>
        <dbReference type="Proteomes" id="UP001054902"/>
    </source>
</evidence>
<proteinExistence type="predicted"/>
<dbReference type="AlphaFoldDB" id="A0AAD3CT77"/>
<dbReference type="GO" id="GO:0046872">
    <property type="term" value="F:metal ion binding"/>
    <property type="evidence" value="ECO:0007669"/>
    <property type="project" value="UniProtKB-KW"/>
</dbReference>
<feature type="region of interest" description="Disordered" evidence="8">
    <location>
        <begin position="547"/>
        <end position="575"/>
    </location>
</feature>
<dbReference type="GO" id="GO:0016779">
    <property type="term" value="F:nucleotidyltransferase activity"/>
    <property type="evidence" value="ECO:0007669"/>
    <property type="project" value="TreeGrafter"/>
</dbReference>
<keyword evidence="6" id="KW-0479">Metal-binding</keyword>
<dbReference type="PANTHER" id="PTHR12271">
    <property type="entry name" value="POLY A POLYMERASE CID PAP -RELATED"/>
    <property type="match status" value="1"/>
</dbReference>
<keyword evidence="4" id="KW-0963">Cytoplasm</keyword>
<dbReference type="CDD" id="cd05402">
    <property type="entry name" value="NT_PAP_TUTase"/>
    <property type="match status" value="1"/>
</dbReference>
<keyword evidence="12" id="KW-1185">Reference proteome</keyword>
<protein>
    <recommendedName>
        <fullName evidence="13">PAP-associated domain-containing protein</fullName>
    </recommendedName>
</protein>
<feature type="domain" description="PAP-associated" evidence="9">
    <location>
        <begin position="991"/>
        <end position="1050"/>
    </location>
</feature>
<dbReference type="InterPro" id="IPR043519">
    <property type="entry name" value="NT_sf"/>
</dbReference>
<feature type="region of interest" description="Disordered" evidence="8">
    <location>
        <begin position="99"/>
        <end position="156"/>
    </location>
</feature>
<feature type="compositionally biased region" description="Polar residues" evidence="8">
    <location>
        <begin position="134"/>
        <end position="156"/>
    </location>
</feature>
<dbReference type="InterPro" id="IPR054708">
    <property type="entry name" value="MTPAP-like_central"/>
</dbReference>
<feature type="compositionally biased region" description="Polar residues" evidence="8">
    <location>
        <begin position="41"/>
        <end position="51"/>
    </location>
</feature>
<evidence type="ECO:0000259" key="9">
    <source>
        <dbReference type="Pfam" id="PF03828"/>
    </source>
</evidence>
<dbReference type="Gene3D" id="1.10.1410.10">
    <property type="match status" value="1"/>
</dbReference>
<dbReference type="SUPFAM" id="SSF81301">
    <property type="entry name" value="Nucleotidyltransferase"/>
    <property type="match status" value="1"/>
</dbReference>
<sequence>MSEPGSKGGRGGRGKSRSGGRGRGRGGNRPRNRRKGGVKSNVDSENNNSSKLSDEDVMISFMKFLRVDQDEEANAIFSEYSNDRKLFVVKVREYLERKGTTSDKEDQINVQFRNHDASKSNSPKPTRNRENDATEPSTVENTQNNNVHVSPTGKSNQKQLEEMVNNLNIAGPQSQSLPRTMPLPPGLSVIPQTPPPTPILQKDIRTPSSGPSFSSTMIHNSPAVPSSMIPTAPGIPLPTLPIAPKPVSQNIPSTPQAPLQPAQPLPVETPAKVLPKWQPKRLNTRLQDQPGRILSNNISANVEGIPHLSLGPRQELTAIWELPLSYLRERTMRKIKEEQEKLEDASLSQKTPENLTIRDALRTLTVGLFRRGCVENGSSHAIIAKEIVPSADREQQQEEYHFEINQQTGTIWGRVPFFTPRTPGNIVLRLYFEDEPIVTLATGQYISVVVTWQDLDQTLRFILSNFKSKRGSTNFSSIHSLAAVLEQYKVPIHHQKSHGMDGAGRAAWGGICESRKIVDSCRDDYFKKKVKLDNELENLEKMKKELDAREEIEKSDLENEEGSREENSEKEDQEMKDWQEKMNTLMGERASNERKWKEIQSAFASVLKGIVRNRDATFLLKPDIVKKLELEHALWCPLVEQFASNPFQYDNDKNINYPYPITDTHLKMCYESRRLMQQEVLGFEVKTNPLMPSSYLEKDGICANLSVAMEKFYKENYGKNAELVHRQKAQVRELAEKSVTSCAAFPPNTRVVIFGSSANGFGSPKSDLDMCLQVPPGMISPEQGVEAMTELAKELEKAGMINVDTCRLTARIPVIKFDCRVNIDGNENLVECDISMQNPLACINTALLHSYSTTSAELRVLAAIVKHWAKRRNINDPSHHTLSSYGYIIMILHFLTIHTPSPNGGIVTIFTHPPPCPMLPNLQWVDHRCLQNLNLPYTEWQQKPSNQYTTMIHPTETSYKVNTSFLRINDKTVHTAVRQRIEIGGTKTPAVGYLLAAFFKYYAFHFDYKKHVVSLNAISRSGLVEREAKAEFDGWKLFGQSLAIEDPFEEFYDVAHVLKSGSFQRTRREFALAYSKIVQKMSSGQAMGSADDLLEYICEEYEEQV</sequence>
<organism evidence="11 12">
    <name type="scientific">Chaetoceros tenuissimus</name>
    <dbReference type="NCBI Taxonomy" id="426638"/>
    <lineage>
        <taxon>Eukaryota</taxon>
        <taxon>Sar</taxon>
        <taxon>Stramenopiles</taxon>
        <taxon>Ochrophyta</taxon>
        <taxon>Bacillariophyta</taxon>
        <taxon>Coscinodiscophyceae</taxon>
        <taxon>Chaetocerotophycidae</taxon>
        <taxon>Chaetocerotales</taxon>
        <taxon>Chaetocerotaceae</taxon>
        <taxon>Chaetoceros</taxon>
    </lineage>
</organism>
<feature type="region of interest" description="Disordered" evidence="8">
    <location>
        <begin position="1"/>
        <end position="57"/>
    </location>
</feature>
<dbReference type="InterPro" id="IPR002058">
    <property type="entry name" value="PAP_assoc"/>
</dbReference>
<dbReference type="GO" id="GO:0031123">
    <property type="term" value="P:RNA 3'-end processing"/>
    <property type="evidence" value="ECO:0007669"/>
    <property type="project" value="TreeGrafter"/>
</dbReference>
<name>A0AAD3CT77_9STRA</name>
<keyword evidence="5" id="KW-0808">Transferase</keyword>